<evidence type="ECO:0000256" key="1">
    <source>
        <dbReference type="ARBA" id="ARBA00022729"/>
    </source>
</evidence>
<organism evidence="6 7">
    <name type="scientific">Bauldia litoralis</name>
    <dbReference type="NCBI Taxonomy" id="665467"/>
    <lineage>
        <taxon>Bacteria</taxon>
        <taxon>Pseudomonadati</taxon>
        <taxon>Pseudomonadota</taxon>
        <taxon>Alphaproteobacteria</taxon>
        <taxon>Hyphomicrobiales</taxon>
        <taxon>Kaistiaceae</taxon>
        <taxon>Bauldia</taxon>
    </lineage>
</organism>
<name>A0A1G6DAN5_9HYPH</name>
<feature type="chain" id="PRO_5011585515" evidence="4">
    <location>
        <begin position="33"/>
        <end position="157"/>
    </location>
</feature>
<proteinExistence type="predicted"/>
<gene>
    <name evidence="6" type="ORF">SAMN02982931_03242</name>
</gene>
<evidence type="ECO:0000313" key="6">
    <source>
        <dbReference type="EMBL" id="SDB42149.1"/>
    </source>
</evidence>
<accession>A0A1G6DAN5</accession>
<dbReference type="AlphaFoldDB" id="A0A1G6DAN5"/>
<dbReference type="EMBL" id="FMXQ01000006">
    <property type="protein sequence ID" value="SDB42149.1"/>
    <property type="molecule type" value="Genomic_DNA"/>
</dbReference>
<dbReference type="GO" id="GO:0051205">
    <property type="term" value="P:protein insertion into membrane"/>
    <property type="evidence" value="ECO:0007669"/>
    <property type="project" value="TreeGrafter"/>
</dbReference>
<dbReference type="Proteomes" id="UP000199071">
    <property type="component" value="Unassembled WGS sequence"/>
</dbReference>
<dbReference type="PANTHER" id="PTHR37482:SF1">
    <property type="entry name" value="OUTER MEMBRANE PROTEIN ASSEMBLY FACTOR BAME"/>
    <property type="match status" value="1"/>
</dbReference>
<reference evidence="6 7" key="1">
    <citation type="submission" date="2016-10" db="EMBL/GenBank/DDBJ databases">
        <authorList>
            <person name="de Groot N.N."/>
        </authorList>
    </citation>
    <scope>NUCLEOTIDE SEQUENCE [LARGE SCALE GENOMIC DNA]</scope>
    <source>
        <strain evidence="6 7">ATCC 35022</strain>
    </source>
</reference>
<dbReference type="InterPro" id="IPR037873">
    <property type="entry name" value="BamE-like"/>
</dbReference>
<protein>
    <submittedName>
        <fullName evidence="6">Beta-barrel assembly machine subunit BamE</fullName>
    </submittedName>
</protein>
<evidence type="ECO:0000259" key="5">
    <source>
        <dbReference type="Pfam" id="PF04355"/>
    </source>
</evidence>
<evidence type="ECO:0000256" key="2">
    <source>
        <dbReference type="ARBA" id="ARBA00023136"/>
    </source>
</evidence>
<keyword evidence="2" id="KW-0472">Membrane</keyword>
<dbReference type="GO" id="GO:0043165">
    <property type="term" value="P:Gram-negative-bacterium-type cell outer membrane assembly"/>
    <property type="evidence" value="ECO:0007669"/>
    <property type="project" value="TreeGrafter"/>
</dbReference>
<evidence type="ECO:0000256" key="4">
    <source>
        <dbReference type="SAM" id="SignalP"/>
    </source>
</evidence>
<sequence length="157" mass="16680">MSNGLRDISSPARRRLALAASLCLAVGIAGCAATEGIGTTSKHGYVVSDIAIEQVPVGSSKDQVLIALGSPSTTGNFGGESYYYISQTRKQPVAFMPERVVDQRVLAVYFNDDDEVTRIADYGLKDGQVFDFISRTTPTAGKDDNFVRQVIGGLLGG</sequence>
<dbReference type="GO" id="GO:0030674">
    <property type="term" value="F:protein-macromolecule adaptor activity"/>
    <property type="evidence" value="ECO:0007669"/>
    <property type="project" value="TreeGrafter"/>
</dbReference>
<feature type="domain" description="Outer membrane protein assembly factor BamE" evidence="5">
    <location>
        <begin position="44"/>
        <end position="119"/>
    </location>
</feature>
<keyword evidence="1 4" id="KW-0732">Signal</keyword>
<dbReference type="PANTHER" id="PTHR37482">
    <property type="entry name" value="OUTER MEMBRANE PROTEIN ASSEMBLY FACTOR BAME"/>
    <property type="match status" value="1"/>
</dbReference>
<dbReference type="STRING" id="665467.SAMN02982931_03242"/>
<dbReference type="Gene3D" id="3.30.1450.10">
    <property type="match status" value="1"/>
</dbReference>
<dbReference type="InterPro" id="IPR007450">
    <property type="entry name" value="BamE_dom"/>
</dbReference>
<dbReference type="Pfam" id="PF04355">
    <property type="entry name" value="BamE"/>
    <property type="match status" value="1"/>
</dbReference>
<feature type="signal peptide" evidence="4">
    <location>
        <begin position="1"/>
        <end position="32"/>
    </location>
</feature>
<evidence type="ECO:0000313" key="7">
    <source>
        <dbReference type="Proteomes" id="UP000199071"/>
    </source>
</evidence>
<evidence type="ECO:0000256" key="3">
    <source>
        <dbReference type="ARBA" id="ARBA00023237"/>
    </source>
</evidence>
<dbReference type="PROSITE" id="PS51257">
    <property type="entry name" value="PROKAR_LIPOPROTEIN"/>
    <property type="match status" value="1"/>
</dbReference>
<dbReference type="OrthoDB" id="9808313at2"/>
<dbReference type="GO" id="GO:1990063">
    <property type="term" value="C:Bam protein complex"/>
    <property type="evidence" value="ECO:0007669"/>
    <property type="project" value="TreeGrafter"/>
</dbReference>
<keyword evidence="7" id="KW-1185">Reference proteome</keyword>
<keyword evidence="3" id="KW-0998">Cell outer membrane</keyword>
<dbReference type="InterPro" id="IPR026592">
    <property type="entry name" value="BamE"/>
</dbReference>
<dbReference type="RefSeq" id="WP_090877768.1">
    <property type="nucleotide sequence ID" value="NZ_FMXQ01000006.1"/>
</dbReference>